<feature type="transmembrane region" description="Helical" evidence="5">
    <location>
        <begin position="12"/>
        <end position="38"/>
    </location>
</feature>
<dbReference type="Pfam" id="PF09685">
    <property type="entry name" value="MamF_MmsF"/>
    <property type="match status" value="1"/>
</dbReference>
<protein>
    <submittedName>
        <fullName evidence="6">DUF4870 domain-containing protein</fullName>
    </submittedName>
</protein>
<keyword evidence="7" id="KW-1185">Reference proteome</keyword>
<proteinExistence type="predicted"/>
<dbReference type="RefSeq" id="WP_169528429.1">
    <property type="nucleotide sequence ID" value="NZ_JAAMPU010000108.1"/>
</dbReference>
<reference evidence="6" key="1">
    <citation type="submission" date="2020-02" db="EMBL/GenBank/DDBJ databases">
        <title>Flavobacterium sp. genome.</title>
        <authorList>
            <person name="Jung H.S."/>
            <person name="Baek J.H."/>
            <person name="Jeon C.O."/>
        </authorList>
    </citation>
    <scope>NUCLEOTIDE SEQUENCE</scope>
    <source>
        <strain evidence="6">SE-s28</strain>
    </source>
</reference>
<feature type="transmembrane region" description="Helical" evidence="5">
    <location>
        <begin position="108"/>
        <end position="133"/>
    </location>
</feature>
<evidence type="ECO:0000256" key="4">
    <source>
        <dbReference type="ARBA" id="ARBA00023136"/>
    </source>
</evidence>
<evidence type="ECO:0000313" key="6">
    <source>
        <dbReference type="EMBL" id="NMH29331.1"/>
    </source>
</evidence>
<dbReference type="InterPro" id="IPR019109">
    <property type="entry name" value="MamF_MmsF"/>
</dbReference>
<keyword evidence="4 5" id="KW-0472">Membrane</keyword>
<evidence type="ECO:0000256" key="2">
    <source>
        <dbReference type="ARBA" id="ARBA00022692"/>
    </source>
</evidence>
<evidence type="ECO:0000313" key="7">
    <source>
        <dbReference type="Proteomes" id="UP000712080"/>
    </source>
</evidence>
<evidence type="ECO:0000256" key="5">
    <source>
        <dbReference type="SAM" id="Phobius"/>
    </source>
</evidence>
<keyword evidence="2 5" id="KW-0812">Transmembrane</keyword>
<feature type="transmembrane region" description="Helical" evidence="5">
    <location>
        <begin position="59"/>
        <end position="79"/>
    </location>
</feature>
<dbReference type="Proteomes" id="UP000712080">
    <property type="component" value="Unassembled WGS sequence"/>
</dbReference>
<sequence length="171" mass="19120">MESKSTNIKAMLLHLGGLCQYIFPFGNFVVPMVLWSMVKDDSAYLDNHGRRVLNFQISILVYTVILAAFAIPVLLFGVLKHIPINSYWDGSFHMVSDISPENITGINIIAFLCVLLIIVMYAVSFFLSLIAALKAVDAKVYQYPATIVFLKYLPEEPLAQTVEISPPDSPY</sequence>
<keyword evidence="3 5" id="KW-1133">Transmembrane helix</keyword>
<evidence type="ECO:0000256" key="3">
    <source>
        <dbReference type="ARBA" id="ARBA00022989"/>
    </source>
</evidence>
<dbReference type="EMBL" id="JAAMPU010000108">
    <property type="protein sequence ID" value="NMH29331.1"/>
    <property type="molecule type" value="Genomic_DNA"/>
</dbReference>
<evidence type="ECO:0000256" key="1">
    <source>
        <dbReference type="ARBA" id="ARBA00004141"/>
    </source>
</evidence>
<comment type="caution">
    <text evidence="6">The sequence shown here is derived from an EMBL/GenBank/DDBJ whole genome shotgun (WGS) entry which is preliminary data.</text>
</comment>
<organism evidence="6 7">
    <name type="scientific">Flavobacterium silvaticum</name>
    <dbReference type="NCBI Taxonomy" id="1852020"/>
    <lineage>
        <taxon>Bacteria</taxon>
        <taxon>Pseudomonadati</taxon>
        <taxon>Bacteroidota</taxon>
        <taxon>Flavobacteriia</taxon>
        <taxon>Flavobacteriales</taxon>
        <taxon>Flavobacteriaceae</taxon>
        <taxon>Flavobacterium</taxon>
    </lineage>
</organism>
<accession>A0A972G2M3</accession>
<comment type="subcellular location">
    <subcellularLocation>
        <location evidence="1">Membrane</location>
        <topology evidence="1">Multi-pass membrane protein</topology>
    </subcellularLocation>
</comment>
<gene>
    <name evidence="6" type="ORF">G6047_14930</name>
</gene>
<name>A0A972G2M3_9FLAO</name>
<dbReference type="AlphaFoldDB" id="A0A972G2M3"/>